<dbReference type="SUPFAM" id="SSF52058">
    <property type="entry name" value="L domain-like"/>
    <property type="match status" value="1"/>
</dbReference>
<dbReference type="InterPro" id="IPR000719">
    <property type="entry name" value="Prot_kinase_dom"/>
</dbReference>
<dbReference type="PANTHER" id="PTHR48006">
    <property type="entry name" value="LEUCINE-RICH REPEAT-CONTAINING PROTEIN DDB_G0281931-RELATED"/>
    <property type="match status" value="1"/>
</dbReference>
<evidence type="ECO:0000313" key="10">
    <source>
        <dbReference type="Proteomes" id="UP000631114"/>
    </source>
</evidence>
<evidence type="ECO:0000256" key="2">
    <source>
        <dbReference type="ARBA" id="ARBA00022614"/>
    </source>
</evidence>
<keyword evidence="5 7" id="KW-1133">Transmembrane helix</keyword>
<dbReference type="SUPFAM" id="SSF56112">
    <property type="entry name" value="Protein kinase-like (PK-like)"/>
    <property type="match status" value="1"/>
</dbReference>
<dbReference type="AlphaFoldDB" id="A0A835I452"/>
<dbReference type="InterPro" id="IPR001611">
    <property type="entry name" value="Leu-rich_rpt"/>
</dbReference>
<organism evidence="9 10">
    <name type="scientific">Coptis chinensis</name>
    <dbReference type="NCBI Taxonomy" id="261450"/>
    <lineage>
        <taxon>Eukaryota</taxon>
        <taxon>Viridiplantae</taxon>
        <taxon>Streptophyta</taxon>
        <taxon>Embryophyta</taxon>
        <taxon>Tracheophyta</taxon>
        <taxon>Spermatophyta</taxon>
        <taxon>Magnoliopsida</taxon>
        <taxon>Ranunculales</taxon>
        <taxon>Ranunculaceae</taxon>
        <taxon>Coptidoideae</taxon>
        <taxon>Coptis</taxon>
    </lineage>
</organism>
<dbReference type="Proteomes" id="UP000631114">
    <property type="component" value="Unassembled WGS sequence"/>
</dbReference>
<dbReference type="GO" id="GO:0016020">
    <property type="term" value="C:membrane"/>
    <property type="evidence" value="ECO:0007669"/>
    <property type="project" value="UniProtKB-SubCell"/>
</dbReference>
<reference evidence="9 10" key="1">
    <citation type="submission" date="2020-10" db="EMBL/GenBank/DDBJ databases">
        <title>The Coptis chinensis genome and diversification of protoberbering-type alkaloids.</title>
        <authorList>
            <person name="Wang B."/>
            <person name="Shu S."/>
            <person name="Song C."/>
            <person name="Liu Y."/>
        </authorList>
    </citation>
    <scope>NUCLEOTIDE SEQUENCE [LARGE SCALE GENOMIC DNA]</scope>
    <source>
        <strain evidence="9">HL-2020</strain>
        <tissue evidence="9">Leaf</tissue>
    </source>
</reference>
<evidence type="ECO:0000256" key="3">
    <source>
        <dbReference type="ARBA" id="ARBA00022692"/>
    </source>
</evidence>
<feature type="domain" description="Protein kinase" evidence="8">
    <location>
        <begin position="309"/>
        <end position="581"/>
    </location>
</feature>
<keyword evidence="10" id="KW-1185">Reference proteome</keyword>
<dbReference type="InterPro" id="IPR051824">
    <property type="entry name" value="LRR_Rcpt-Like_S/T_Kinase"/>
</dbReference>
<dbReference type="Gene3D" id="3.80.10.10">
    <property type="entry name" value="Ribonuclease Inhibitor"/>
    <property type="match status" value="1"/>
</dbReference>
<keyword evidence="6 7" id="KW-0472">Membrane</keyword>
<gene>
    <name evidence="9" type="ORF">IFM89_021820</name>
</gene>
<dbReference type="Pfam" id="PF00560">
    <property type="entry name" value="LRR_1"/>
    <property type="match status" value="1"/>
</dbReference>
<dbReference type="PANTHER" id="PTHR48006:SF73">
    <property type="entry name" value="PROTEIN KINASE DOMAIN-CONTAINING PROTEIN"/>
    <property type="match status" value="1"/>
</dbReference>
<keyword evidence="3 7" id="KW-0812">Transmembrane</keyword>
<evidence type="ECO:0000256" key="5">
    <source>
        <dbReference type="ARBA" id="ARBA00022989"/>
    </source>
</evidence>
<dbReference type="Gene3D" id="3.30.200.20">
    <property type="entry name" value="Phosphorylase Kinase, domain 1"/>
    <property type="match status" value="1"/>
</dbReference>
<dbReference type="InterPro" id="IPR032675">
    <property type="entry name" value="LRR_dom_sf"/>
</dbReference>
<comment type="caution">
    <text evidence="9">The sequence shown here is derived from an EMBL/GenBank/DDBJ whole genome shotgun (WGS) entry which is preliminary data.</text>
</comment>
<evidence type="ECO:0000256" key="4">
    <source>
        <dbReference type="ARBA" id="ARBA00022737"/>
    </source>
</evidence>
<dbReference type="Pfam" id="PF00069">
    <property type="entry name" value="Pkinase"/>
    <property type="match status" value="1"/>
</dbReference>
<dbReference type="PROSITE" id="PS50011">
    <property type="entry name" value="PROTEIN_KINASE_DOM"/>
    <property type="match status" value="1"/>
</dbReference>
<keyword evidence="2" id="KW-0433">Leucine-rich repeat</keyword>
<dbReference type="OrthoDB" id="676979at2759"/>
<dbReference type="InterPro" id="IPR011009">
    <property type="entry name" value="Kinase-like_dom_sf"/>
</dbReference>
<dbReference type="GO" id="GO:0005524">
    <property type="term" value="F:ATP binding"/>
    <property type="evidence" value="ECO:0007669"/>
    <property type="project" value="InterPro"/>
</dbReference>
<evidence type="ECO:0000259" key="8">
    <source>
        <dbReference type="PROSITE" id="PS50011"/>
    </source>
</evidence>
<dbReference type="GO" id="GO:0004672">
    <property type="term" value="F:protein kinase activity"/>
    <property type="evidence" value="ECO:0007669"/>
    <property type="project" value="InterPro"/>
</dbReference>
<sequence>NHITELTVIGNKTTSPYSLSSKAGGGNSFSTSDSTLSKGFSIDSFFTLLTKLSSLKVLSLVSLGIWGPLPAKINRFSSLQVLNLTSNSIYGKISAEVTSVANLQNLVLADNLLSGSIPDLSSLSALEELNLSSNHLGPEFPSLGISFNELEHVDLSNNLLIGKLPLCIVSNSSSRVLFYSWNCLSAGNSKYQHPYSFCHKEALAVKPTPRNQKNGSSAKLGILLSICGGTVATVGIIGLLLVMVFRKAKKNEIYAIDKSVGRKSSAQLSPKLPTEARHVSPTMRLLGAFGLRTYNVFTVDEIQEATSNFNPSNLIGEGPQGQLYKGCTRDGSTVVVRCMKLQQRHSSQRLLQHMEVISKLRHRHLVSLLGHCIVTHQDYSNETNTMFLVFEYVSNSTLRNHLTDRRKREMLKWSHRLAVTMGVAKGIQFLHTGVAPGIFGNDVKIENILLDENLTAKINNYNLLIPSKVDSESSLRGLETTDHLGSSMRTNEHGERRDVYQLGAILLEIITGKPITSQSELDVQRLQLEQSLAESPQKLRATVDPSLRGTYAYESLRTTAEIIINCLSNDPEQRPTIEDVI</sequence>
<protein>
    <recommendedName>
        <fullName evidence="8">Protein kinase domain-containing protein</fullName>
    </recommendedName>
</protein>
<name>A0A835I452_9MAGN</name>
<keyword evidence="4" id="KW-0677">Repeat</keyword>
<evidence type="ECO:0000256" key="1">
    <source>
        <dbReference type="ARBA" id="ARBA00004370"/>
    </source>
</evidence>
<feature type="non-terminal residue" evidence="9">
    <location>
        <position position="1"/>
    </location>
</feature>
<comment type="subcellular location">
    <subcellularLocation>
        <location evidence="1">Membrane</location>
    </subcellularLocation>
</comment>
<feature type="transmembrane region" description="Helical" evidence="7">
    <location>
        <begin position="220"/>
        <end position="245"/>
    </location>
</feature>
<dbReference type="Gene3D" id="1.10.510.10">
    <property type="entry name" value="Transferase(Phosphotransferase) domain 1"/>
    <property type="match status" value="1"/>
</dbReference>
<proteinExistence type="predicted"/>
<evidence type="ECO:0000256" key="6">
    <source>
        <dbReference type="ARBA" id="ARBA00023136"/>
    </source>
</evidence>
<dbReference type="EMBL" id="JADFTS010000004">
    <property type="protein sequence ID" value="KAF9610259.1"/>
    <property type="molecule type" value="Genomic_DNA"/>
</dbReference>
<dbReference type="PROSITE" id="PS51450">
    <property type="entry name" value="LRR"/>
    <property type="match status" value="1"/>
</dbReference>
<evidence type="ECO:0000313" key="9">
    <source>
        <dbReference type="EMBL" id="KAF9610259.1"/>
    </source>
</evidence>
<evidence type="ECO:0000256" key="7">
    <source>
        <dbReference type="SAM" id="Phobius"/>
    </source>
</evidence>
<accession>A0A835I452</accession>
<dbReference type="SMART" id="SM00220">
    <property type="entry name" value="S_TKc"/>
    <property type="match status" value="1"/>
</dbReference>